<feature type="compositionally biased region" description="Polar residues" evidence="1">
    <location>
        <begin position="20"/>
        <end position="29"/>
    </location>
</feature>
<name>A0A5B0PNS8_PUCGR</name>
<organism evidence="2 3">
    <name type="scientific">Puccinia graminis f. sp. tritici</name>
    <dbReference type="NCBI Taxonomy" id="56615"/>
    <lineage>
        <taxon>Eukaryota</taxon>
        <taxon>Fungi</taxon>
        <taxon>Dikarya</taxon>
        <taxon>Basidiomycota</taxon>
        <taxon>Pucciniomycotina</taxon>
        <taxon>Pucciniomycetes</taxon>
        <taxon>Pucciniales</taxon>
        <taxon>Pucciniaceae</taxon>
        <taxon>Puccinia</taxon>
    </lineage>
</organism>
<proteinExistence type="predicted"/>
<sequence length="142" mass="16187">MKEWEKKKLKMVQDKVKQEMSLSSDQNSPVDAKPEPKGMEASRSVEFVEPSQDQSAPTQEDKGLDESERSDHDQEESSEWKPPTKLIPVFFIDEAHKLPALIKDQETMKCILDGLLVLTKQGNSVVCEQRVVNFSSFLINHE</sequence>
<accession>A0A5B0PNS8</accession>
<dbReference type="InterPro" id="IPR051667">
    <property type="entry name" value="Archaeal_ATPase_domain"/>
</dbReference>
<feature type="compositionally biased region" description="Basic and acidic residues" evidence="1">
    <location>
        <begin position="59"/>
        <end position="72"/>
    </location>
</feature>
<evidence type="ECO:0000256" key="1">
    <source>
        <dbReference type="SAM" id="MobiDB-lite"/>
    </source>
</evidence>
<dbReference type="EMBL" id="VDEP01000337">
    <property type="protein sequence ID" value="KAA1102606.1"/>
    <property type="molecule type" value="Genomic_DNA"/>
</dbReference>
<evidence type="ECO:0000313" key="3">
    <source>
        <dbReference type="Proteomes" id="UP000325313"/>
    </source>
</evidence>
<dbReference type="PANTHER" id="PTHR37096">
    <property type="entry name" value="YALI0E33429P"/>
    <property type="match status" value="1"/>
</dbReference>
<protein>
    <submittedName>
        <fullName evidence="2">Uncharacterized protein</fullName>
    </submittedName>
</protein>
<reference evidence="2 3" key="1">
    <citation type="submission" date="2019-05" db="EMBL/GenBank/DDBJ databases">
        <title>Emergence of the Ug99 lineage of the wheat stem rust pathogen through somatic hybridization.</title>
        <authorList>
            <person name="Li F."/>
            <person name="Upadhyaya N.M."/>
            <person name="Sperschneider J."/>
            <person name="Matny O."/>
            <person name="Nguyen-Phuc H."/>
            <person name="Mago R."/>
            <person name="Raley C."/>
            <person name="Miller M.E."/>
            <person name="Silverstein K.A.T."/>
            <person name="Henningsen E."/>
            <person name="Hirsch C.D."/>
            <person name="Visser B."/>
            <person name="Pretorius Z.A."/>
            <person name="Steffenson B.J."/>
            <person name="Schwessinger B."/>
            <person name="Dodds P.N."/>
            <person name="Figueroa M."/>
        </authorList>
    </citation>
    <scope>NUCLEOTIDE SEQUENCE [LARGE SCALE GENOMIC DNA]</scope>
    <source>
        <strain evidence="2 3">Ug99</strain>
    </source>
</reference>
<feature type="compositionally biased region" description="Basic and acidic residues" evidence="1">
    <location>
        <begin position="1"/>
        <end position="18"/>
    </location>
</feature>
<gene>
    <name evidence="2" type="ORF">PGTUg99_023221</name>
</gene>
<dbReference type="PANTHER" id="PTHR37096:SF1">
    <property type="entry name" value="AAA+ ATPASE DOMAIN-CONTAINING PROTEIN"/>
    <property type="match status" value="1"/>
</dbReference>
<dbReference type="Proteomes" id="UP000325313">
    <property type="component" value="Unassembled WGS sequence"/>
</dbReference>
<feature type="region of interest" description="Disordered" evidence="1">
    <location>
        <begin position="1"/>
        <end position="82"/>
    </location>
</feature>
<evidence type="ECO:0000313" key="2">
    <source>
        <dbReference type="EMBL" id="KAA1102606.1"/>
    </source>
</evidence>
<comment type="caution">
    <text evidence="2">The sequence shown here is derived from an EMBL/GenBank/DDBJ whole genome shotgun (WGS) entry which is preliminary data.</text>
</comment>
<dbReference type="AlphaFoldDB" id="A0A5B0PNS8"/>